<reference evidence="9 10" key="1">
    <citation type="submission" date="2021-05" db="EMBL/GenBank/DDBJ databases">
        <title>Roseococcus sp. XZZS9, whole genome shotgun sequencing project.</title>
        <authorList>
            <person name="Zhao G."/>
            <person name="Shen L."/>
        </authorList>
    </citation>
    <scope>NUCLEOTIDE SEQUENCE [LARGE SCALE GENOMIC DNA]</scope>
    <source>
        <strain evidence="9 10">XZZS9</strain>
    </source>
</reference>
<dbReference type="PANTHER" id="PTHR30472">
    <property type="entry name" value="FERRIC ENTEROBACTIN TRANSPORT SYSTEM PERMEASE PROTEIN"/>
    <property type="match status" value="1"/>
</dbReference>
<keyword evidence="10" id="KW-1185">Reference proteome</keyword>
<evidence type="ECO:0000256" key="8">
    <source>
        <dbReference type="SAM" id="Phobius"/>
    </source>
</evidence>
<comment type="caution">
    <text evidence="9">The sequence shown here is derived from an EMBL/GenBank/DDBJ whole genome shotgun (WGS) entry which is preliminary data.</text>
</comment>
<evidence type="ECO:0000313" key="9">
    <source>
        <dbReference type="EMBL" id="MBS7812094.1"/>
    </source>
</evidence>
<dbReference type="Pfam" id="PF01032">
    <property type="entry name" value="FecCD"/>
    <property type="match status" value="1"/>
</dbReference>
<organism evidence="9 10">
    <name type="scientific">Roseococcus pinisoli</name>
    <dbReference type="NCBI Taxonomy" id="2835040"/>
    <lineage>
        <taxon>Bacteria</taxon>
        <taxon>Pseudomonadati</taxon>
        <taxon>Pseudomonadota</taxon>
        <taxon>Alphaproteobacteria</taxon>
        <taxon>Acetobacterales</taxon>
        <taxon>Roseomonadaceae</taxon>
        <taxon>Roseococcus</taxon>
    </lineage>
</organism>
<dbReference type="RefSeq" id="WP_213670730.1">
    <property type="nucleotide sequence ID" value="NZ_JAHCDA010000002.1"/>
</dbReference>
<feature type="transmembrane region" description="Helical" evidence="8">
    <location>
        <begin position="234"/>
        <end position="256"/>
    </location>
</feature>
<dbReference type="InterPro" id="IPR000522">
    <property type="entry name" value="ABC_transptr_permease_BtuC"/>
</dbReference>
<evidence type="ECO:0000256" key="1">
    <source>
        <dbReference type="ARBA" id="ARBA00004651"/>
    </source>
</evidence>
<evidence type="ECO:0000256" key="3">
    <source>
        <dbReference type="ARBA" id="ARBA00022448"/>
    </source>
</evidence>
<dbReference type="SUPFAM" id="SSF81345">
    <property type="entry name" value="ABC transporter involved in vitamin B12 uptake, BtuC"/>
    <property type="match status" value="1"/>
</dbReference>
<dbReference type="Gene3D" id="1.10.3470.10">
    <property type="entry name" value="ABC transporter involved in vitamin B12 uptake, BtuC"/>
    <property type="match status" value="1"/>
</dbReference>
<evidence type="ECO:0000256" key="7">
    <source>
        <dbReference type="ARBA" id="ARBA00023136"/>
    </source>
</evidence>
<proteinExistence type="inferred from homology"/>
<dbReference type="PANTHER" id="PTHR30472:SF25">
    <property type="entry name" value="ABC TRANSPORTER PERMEASE PROTEIN MJ0876-RELATED"/>
    <property type="match status" value="1"/>
</dbReference>
<sequence length="324" mass="32452">MITLVLTGAAALLAALSLLVGVVWTTPAEAWNALAFGDPPLLKLLLLELRLPRVLLALLVGAALGITGAALQGLTRNPLAEAGLLGVSSGAALGAVAALYSGLSLLAPLALPLAALTGAMIAVLPIALLAARLGTLGLILAGVAVSSLAGALTALALNFAPSPYAALEIVFWLLGSLADRSMQHVWLAAPFILGGAALLLTTRRGLDALSLGEEAAASLGIALVRLRLTVMLGAAAAVGAAVSVSGAIGFVGLIVPHLLRPFVRARPGALLLPSAAGGALMLLAADTLVRALPPRGPELKLGVVTALLGAPFLLRLLWSLRGRP</sequence>
<feature type="transmembrane region" description="Helical" evidence="8">
    <location>
        <begin position="301"/>
        <end position="318"/>
    </location>
</feature>
<feature type="transmembrane region" description="Helical" evidence="8">
    <location>
        <begin position="181"/>
        <end position="201"/>
    </location>
</feature>
<keyword evidence="5 8" id="KW-0812">Transmembrane</keyword>
<feature type="transmembrane region" description="Helical" evidence="8">
    <location>
        <begin position="54"/>
        <end position="71"/>
    </location>
</feature>
<keyword evidence="3" id="KW-0813">Transport</keyword>
<accession>A0ABS5QEU9</accession>
<dbReference type="EMBL" id="JAHCDA010000002">
    <property type="protein sequence ID" value="MBS7812094.1"/>
    <property type="molecule type" value="Genomic_DNA"/>
</dbReference>
<feature type="transmembrane region" description="Helical" evidence="8">
    <location>
        <begin position="268"/>
        <end position="289"/>
    </location>
</feature>
<keyword evidence="4" id="KW-1003">Cell membrane</keyword>
<evidence type="ECO:0000256" key="5">
    <source>
        <dbReference type="ARBA" id="ARBA00022692"/>
    </source>
</evidence>
<evidence type="ECO:0000256" key="4">
    <source>
        <dbReference type="ARBA" id="ARBA00022475"/>
    </source>
</evidence>
<feature type="transmembrane region" description="Helical" evidence="8">
    <location>
        <begin position="83"/>
        <end position="103"/>
    </location>
</feature>
<dbReference type="Proteomes" id="UP000766336">
    <property type="component" value="Unassembled WGS sequence"/>
</dbReference>
<comment type="similarity">
    <text evidence="2">Belongs to the binding-protein-dependent transport system permease family. FecCD subfamily.</text>
</comment>
<gene>
    <name evidence="9" type="ORF">KHU32_14170</name>
</gene>
<evidence type="ECO:0000313" key="10">
    <source>
        <dbReference type="Proteomes" id="UP000766336"/>
    </source>
</evidence>
<name>A0ABS5QEU9_9PROT</name>
<keyword evidence="6 8" id="KW-1133">Transmembrane helix</keyword>
<comment type="subcellular location">
    <subcellularLocation>
        <location evidence="1">Cell membrane</location>
        <topology evidence="1">Multi-pass membrane protein</topology>
    </subcellularLocation>
</comment>
<evidence type="ECO:0000256" key="2">
    <source>
        <dbReference type="ARBA" id="ARBA00007935"/>
    </source>
</evidence>
<evidence type="ECO:0000256" key="6">
    <source>
        <dbReference type="ARBA" id="ARBA00022989"/>
    </source>
</evidence>
<feature type="transmembrane region" description="Helical" evidence="8">
    <location>
        <begin position="109"/>
        <end position="131"/>
    </location>
</feature>
<dbReference type="InterPro" id="IPR037294">
    <property type="entry name" value="ABC_BtuC-like"/>
</dbReference>
<protein>
    <submittedName>
        <fullName evidence="9">Iron ABC transporter permease</fullName>
    </submittedName>
</protein>
<feature type="transmembrane region" description="Helical" evidence="8">
    <location>
        <begin position="138"/>
        <end position="161"/>
    </location>
</feature>
<keyword evidence="7 8" id="KW-0472">Membrane</keyword>